<evidence type="ECO:0000256" key="9">
    <source>
        <dbReference type="ARBA" id="ARBA00022723"/>
    </source>
</evidence>
<dbReference type="AlphaFoldDB" id="A0A9D9E7K6"/>
<organism evidence="24 25">
    <name type="scientific">Candidatus Aphodenecus pullistercoris</name>
    <dbReference type="NCBI Taxonomy" id="2840669"/>
    <lineage>
        <taxon>Bacteria</taxon>
        <taxon>Pseudomonadati</taxon>
        <taxon>Spirochaetota</taxon>
        <taxon>Spirochaetia</taxon>
        <taxon>Spirochaetales</taxon>
        <taxon>Candidatus Aphodenecus</taxon>
    </lineage>
</organism>
<feature type="domain" description="Mur ligase C-terminal" evidence="22">
    <location>
        <begin position="303"/>
        <end position="425"/>
    </location>
</feature>
<dbReference type="NCBIfam" id="TIGR01499">
    <property type="entry name" value="folC"/>
    <property type="match status" value="1"/>
</dbReference>
<evidence type="ECO:0000256" key="7">
    <source>
        <dbReference type="ARBA" id="ARBA00019357"/>
    </source>
</evidence>
<comment type="caution">
    <text evidence="24">The sequence shown here is derived from an EMBL/GenBank/DDBJ whole genome shotgun (WGS) entry which is preliminary data.</text>
</comment>
<evidence type="ECO:0000256" key="14">
    <source>
        <dbReference type="ARBA" id="ARBA00030048"/>
    </source>
</evidence>
<evidence type="ECO:0000256" key="3">
    <source>
        <dbReference type="ARBA" id="ARBA00005150"/>
    </source>
</evidence>
<evidence type="ECO:0000256" key="17">
    <source>
        <dbReference type="ARBA" id="ARBA00047493"/>
    </source>
</evidence>
<dbReference type="GO" id="GO:0005737">
    <property type="term" value="C:cytoplasm"/>
    <property type="evidence" value="ECO:0007669"/>
    <property type="project" value="TreeGrafter"/>
</dbReference>
<dbReference type="Gene3D" id="3.90.190.20">
    <property type="entry name" value="Mur ligase, C-terminal domain"/>
    <property type="match status" value="1"/>
</dbReference>
<dbReference type="Proteomes" id="UP000823633">
    <property type="component" value="Unassembled WGS sequence"/>
</dbReference>
<evidence type="ECO:0000256" key="13">
    <source>
        <dbReference type="ARBA" id="ARBA00022909"/>
    </source>
</evidence>
<protein>
    <recommendedName>
        <fullName evidence="7">Dihydrofolate synthase/folylpolyglutamate synthase</fullName>
        <ecNumber evidence="5">6.3.2.12</ecNumber>
        <ecNumber evidence="6">6.3.2.17</ecNumber>
    </recommendedName>
    <alternativeName>
        <fullName evidence="16">Folylpoly-gamma-glutamate synthetase-dihydrofolate synthetase</fullName>
    </alternativeName>
    <alternativeName>
        <fullName evidence="14">Folylpolyglutamate synthetase</fullName>
    </alternativeName>
    <alternativeName>
        <fullName evidence="15">Tetrahydrofolylpolyglutamate synthase</fullName>
    </alternativeName>
</protein>
<proteinExistence type="inferred from homology"/>
<evidence type="ECO:0000256" key="21">
    <source>
        <dbReference type="PIRNR" id="PIRNR001563"/>
    </source>
</evidence>
<evidence type="ECO:0000259" key="22">
    <source>
        <dbReference type="Pfam" id="PF02875"/>
    </source>
</evidence>
<evidence type="ECO:0000256" key="12">
    <source>
        <dbReference type="ARBA" id="ARBA00022842"/>
    </source>
</evidence>
<comment type="catalytic activity">
    <reaction evidence="19">
        <text>(6R)-5,10-methylenetetrahydrofolyl-(gamma-L-Glu)(n) + L-glutamate + ATP = (6R)-5,10-methylenetetrahydrofolyl-(gamma-L-Glu)(n+1) + ADP + phosphate + H(+)</text>
        <dbReference type="Rhea" id="RHEA:51912"/>
        <dbReference type="Rhea" id="RHEA-COMP:13257"/>
        <dbReference type="Rhea" id="RHEA-COMP:13258"/>
        <dbReference type="ChEBI" id="CHEBI:15378"/>
        <dbReference type="ChEBI" id="CHEBI:29985"/>
        <dbReference type="ChEBI" id="CHEBI:30616"/>
        <dbReference type="ChEBI" id="CHEBI:43474"/>
        <dbReference type="ChEBI" id="CHEBI:136572"/>
        <dbReference type="ChEBI" id="CHEBI:456216"/>
        <dbReference type="EC" id="6.3.2.17"/>
    </reaction>
</comment>
<dbReference type="InterPro" id="IPR001645">
    <property type="entry name" value="Folylpolyglutamate_synth"/>
</dbReference>
<dbReference type="GO" id="GO:0008841">
    <property type="term" value="F:dihydrofolate synthase activity"/>
    <property type="evidence" value="ECO:0007669"/>
    <property type="project" value="UniProtKB-EC"/>
</dbReference>
<evidence type="ECO:0000256" key="8">
    <source>
        <dbReference type="ARBA" id="ARBA00022598"/>
    </source>
</evidence>
<keyword evidence="13" id="KW-0289">Folate biosynthesis</keyword>
<dbReference type="InterPro" id="IPR036565">
    <property type="entry name" value="Mur-like_cat_sf"/>
</dbReference>
<comment type="similarity">
    <text evidence="4 21">Belongs to the folylpolyglutamate synthase family.</text>
</comment>
<evidence type="ECO:0000256" key="5">
    <source>
        <dbReference type="ARBA" id="ARBA00013023"/>
    </source>
</evidence>
<dbReference type="GO" id="GO:0046872">
    <property type="term" value="F:metal ion binding"/>
    <property type="evidence" value="ECO:0007669"/>
    <property type="project" value="UniProtKB-KW"/>
</dbReference>
<comment type="catalytic activity">
    <reaction evidence="18">
        <text>10-formyltetrahydrofolyl-(gamma-L-Glu)(n) + L-glutamate + ATP = 10-formyltetrahydrofolyl-(gamma-L-Glu)(n+1) + ADP + phosphate + H(+)</text>
        <dbReference type="Rhea" id="RHEA:51904"/>
        <dbReference type="Rhea" id="RHEA-COMP:13088"/>
        <dbReference type="Rhea" id="RHEA-COMP:14300"/>
        <dbReference type="ChEBI" id="CHEBI:15378"/>
        <dbReference type="ChEBI" id="CHEBI:29985"/>
        <dbReference type="ChEBI" id="CHEBI:30616"/>
        <dbReference type="ChEBI" id="CHEBI:43474"/>
        <dbReference type="ChEBI" id="CHEBI:134413"/>
        <dbReference type="ChEBI" id="CHEBI:456216"/>
        <dbReference type="EC" id="6.3.2.17"/>
    </reaction>
</comment>
<dbReference type="PANTHER" id="PTHR11136">
    <property type="entry name" value="FOLYLPOLYGLUTAMATE SYNTHASE-RELATED"/>
    <property type="match status" value="1"/>
</dbReference>
<dbReference type="Gene3D" id="3.40.1190.10">
    <property type="entry name" value="Mur-like, catalytic domain"/>
    <property type="match status" value="1"/>
</dbReference>
<dbReference type="GO" id="GO:0005524">
    <property type="term" value="F:ATP binding"/>
    <property type="evidence" value="ECO:0007669"/>
    <property type="project" value="UniProtKB-KW"/>
</dbReference>
<reference evidence="24" key="2">
    <citation type="journal article" date="2021" name="PeerJ">
        <title>Extensive microbial diversity within the chicken gut microbiome revealed by metagenomics and culture.</title>
        <authorList>
            <person name="Gilroy R."/>
            <person name="Ravi A."/>
            <person name="Getino M."/>
            <person name="Pursley I."/>
            <person name="Horton D.L."/>
            <person name="Alikhan N.F."/>
            <person name="Baker D."/>
            <person name="Gharbi K."/>
            <person name="Hall N."/>
            <person name="Watson M."/>
            <person name="Adriaenssens E.M."/>
            <person name="Foster-Nyarko E."/>
            <person name="Jarju S."/>
            <person name="Secka A."/>
            <person name="Antonio M."/>
            <person name="Oren A."/>
            <person name="Chaudhuri R.R."/>
            <person name="La Ragione R."/>
            <person name="Hildebrand F."/>
            <person name="Pallen M.J."/>
        </authorList>
    </citation>
    <scope>NUCLEOTIDE SEQUENCE</scope>
    <source>
        <strain evidence="24">11167</strain>
    </source>
</reference>
<evidence type="ECO:0000256" key="10">
    <source>
        <dbReference type="ARBA" id="ARBA00022741"/>
    </source>
</evidence>
<dbReference type="PANTHER" id="PTHR11136:SF0">
    <property type="entry name" value="DIHYDROFOLATE SYNTHETASE-RELATED"/>
    <property type="match status" value="1"/>
</dbReference>
<dbReference type="Pfam" id="PF08245">
    <property type="entry name" value="Mur_ligase_M"/>
    <property type="match status" value="1"/>
</dbReference>
<evidence type="ECO:0000256" key="19">
    <source>
        <dbReference type="ARBA" id="ARBA00049035"/>
    </source>
</evidence>
<keyword evidence="11 21" id="KW-0067">ATP-binding</keyword>
<comment type="pathway">
    <text evidence="2">Cofactor biosynthesis; tetrahydrofolate biosynthesis; 7,8-dihydrofolate from 2-amino-4-hydroxy-6-hydroxymethyl-7,8-dihydropteridine diphosphate and 4-aminobenzoate: step 2/2.</text>
</comment>
<dbReference type="InterPro" id="IPR036615">
    <property type="entry name" value="Mur_ligase_C_dom_sf"/>
</dbReference>
<keyword evidence="10 21" id="KW-0547">Nucleotide-binding</keyword>
<dbReference type="GO" id="GO:0004326">
    <property type="term" value="F:tetrahydrofolylpolyglutamate synthase activity"/>
    <property type="evidence" value="ECO:0007669"/>
    <property type="project" value="UniProtKB-EC"/>
</dbReference>
<dbReference type="PIRSF" id="PIRSF001563">
    <property type="entry name" value="Folylpolyglu_synth"/>
    <property type="match status" value="1"/>
</dbReference>
<accession>A0A9D9E7K6</accession>
<dbReference type="SUPFAM" id="SSF53623">
    <property type="entry name" value="MurD-like peptide ligases, catalytic domain"/>
    <property type="match status" value="1"/>
</dbReference>
<dbReference type="Pfam" id="PF02875">
    <property type="entry name" value="Mur_ligase_C"/>
    <property type="match status" value="1"/>
</dbReference>
<evidence type="ECO:0000256" key="16">
    <source>
        <dbReference type="ARBA" id="ARBA00032510"/>
    </source>
</evidence>
<sequence>MCFTSFDEVTAWLDSFTPPSSTRPGLVRDARLERMRRLLDRLGHPEASFRTIHVAGSKGKGSTSRMLSSILSANGLVTGLYLSPHLVDYRERFTLDGEFFPDSLYLDVASTLREMVDDFRLPEEYGYEKPSTFELYTAYAYLLFKAASCQWAVIETGLGGRLDATNTLLSEASVITAIELEHTAILGDTIAKIAYEKSRIIKPGQKVFCGLLPVEAMAVVRAEAERQGARLYSLADELTSLETHTTKKGEECRIAFADGSSFTLSLAMRGEVQARNAALAVLTARTLGFTVHRAALEGATLPGRFELVRHNGCDIVLDVCHTRVSMAHTVSSFKALYPDRSTRCCIFAAIEGKDIHHMLETLTNAFDYIIISRPDQAKRSDVEAIWAEAKAMAPAGCTVTLVKDTRDALCEAEEHGKAILIAGSFYLASLFEEVIHAEQQ</sequence>
<comment type="function">
    <text evidence="1">Functions in two distinct reactions of the de novo folate biosynthetic pathway. Catalyzes the addition of a glutamate residue to dihydropteroate (7,8-dihydropteroate or H2Pte) to form dihydrofolate (7,8-dihydrofolate monoglutamate or H2Pte-Glu). Also catalyzes successive additions of L-glutamate to tetrahydrofolate or 10-formyltetrahydrofolate or 5,10-methylenetetrahydrofolate, leading to folylpolyglutamate derivatives.</text>
</comment>
<evidence type="ECO:0000259" key="23">
    <source>
        <dbReference type="Pfam" id="PF08245"/>
    </source>
</evidence>
<keyword evidence="9" id="KW-0479">Metal-binding</keyword>
<keyword evidence="12" id="KW-0460">Magnesium</keyword>
<dbReference type="SUPFAM" id="SSF53244">
    <property type="entry name" value="MurD-like peptide ligases, peptide-binding domain"/>
    <property type="match status" value="1"/>
</dbReference>
<name>A0A9D9E7K6_9SPIR</name>
<dbReference type="GO" id="GO:0046656">
    <property type="term" value="P:folic acid biosynthetic process"/>
    <property type="evidence" value="ECO:0007669"/>
    <property type="project" value="UniProtKB-KW"/>
</dbReference>
<evidence type="ECO:0000256" key="20">
    <source>
        <dbReference type="ARBA" id="ARBA00049161"/>
    </source>
</evidence>
<reference evidence="24" key="1">
    <citation type="submission" date="2020-10" db="EMBL/GenBank/DDBJ databases">
        <authorList>
            <person name="Gilroy R."/>
        </authorList>
    </citation>
    <scope>NUCLEOTIDE SEQUENCE</scope>
    <source>
        <strain evidence="24">11167</strain>
    </source>
</reference>
<dbReference type="EMBL" id="JADIMU010000022">
    <property type="protein sequence ID" value="MBO8442804.1"/>
    <property type="molecule type" value="Genomic_DNA"/>
</dbReference>
<dbReference type="InterPro" id="IPR004101">
    <property type="entry name" value="Mur_ligase_C"/>
</dbReference>
<dbReference type="EC" id="6.3.2.12" evidence="5"/>
<gene>
    <name evidence="24" type="ORF">IAC42_03500</name>
</gene>
<dbReference type="EC" id="6.3.2.17" evidence="6"/>
<evidence type="ECO:0000256" key="11">
    <source>
        <dbReference type="ARBA" id="ARBA00022840"/>
    </source>
</evidence>
<comment type="catalytic activity">
    <reaction evidence="17">
        <text>(6S)-5,6,7,8-tetrahydrofolyl-(gamma-L-Glu)(n) + L-glutamate + ATP = (6S)-5,6,7,8-tetrahydrofolyl-(gamma-L-Glu)(n+1) + ADP + phosphate + H(+)</text>
        <dbReference type="Rhea" id="RHEA:10580"/>
        <dbReference type="Rhea" id="RHEA-COMP:14738"/>
        <dbReference type="Rhea" id="RHEA-COMP:14740"/>
        <dbReference type="ChEBI" id="CHEBI:15378"/>
        <dbReference type="ChEBI" id="CHEBI:29985"/>
        <dbReference type="ChEBI" id="CHEBI:30616"/>
        <dbReference type="ChEBI" id="CHEBI:43474"/>
        <dbReference type="ChEBI" id="CHEBI:141005"/>
        <dbReference type="ChEBI" id="CHEBI:456216"/>
        <dbReference type="EC" id="6.3.2.17"/>
    </reaction>
</comment>
<evidence type="ECO:0000313" key="25">
    <source>
        <dbReference type="Proteomes" id="UP000823633"/>
    </source>
</evidence>
<comment type="catalytic activity">
    <reaction evidence="20">
        <text>7,8-dihydropteroate + L-glutamate + ATP = 7,8-dihydrofolate + ADP + phosphate + H(+)</text>
        <dbReference type="Rhea" id="RHEA:23584"/>
        <dbReference type="ChEBI" id="CHEBI:15378"/>
        <dbReference type="ChEBI" id="CHEBI:17839"/>
        <dbReference type="ChEBI" id="CHEBI:29985"/>
        <dbReference type="ChEBI" id="CHEBI:30616"/>
        <dbReference type="ChEBI" id="CHEBI:43474"/>
        <dbReference type="ChEBI" id="CHEBI:57451"/>
        <dbReference type="ChEBI" id="CHEBI:456216"/>
        <dbReference type="EC" id="6.3.2.12"/>
    </reaction>
</comment>
<evidence type="ECO:0000256" key="2">
    <source>
        <dbReference type="ARBA" id="ARBA00004799"/>
    </source>
</evidence>
<dbReference type="InterPro" id="IPR013221">
    <property type="entry name" value="Mur_ligase_cen"/>
</dbReference>
<evidence type="ECO:0000256" key="18">
    <source>
        <dbReference type="ARBA" id="ARBA00047808"/>
    </source>
</evidence>
<keyword evidence="8 21" id="KW-0436">Ligase</keyword>
<evidence type="ECO:0000256" key="1">
    <source>
        <dbReference type="ARBA" id="ARBA00002714"/>
    </source>
</evidence>
<feature type="domain" description="Mur ligase central" evidence="23">
    <location>
        <begin position="54"/>
        <end position="283"/>
    </location>
</feature>
<comment type="pathway">
    <text evidence="3">Cofactor biosynthesis; tetrahydrofolylpolyglutamate biosynthesis.</text>
</comment>
<evidence type="ECO:0000256" key="15">
    <source>
        <dbReference type="ARBA" id="ARBA00030592"/>
    </source>
</evidence>
<evidence type="ECO:0000256" key="4">
    <source>
        <dbReference type="ARBA" id="ARBA00008276"/>
    </source>
</evidence>
<evidence type="ECO:0000313" key="24">
    <source>
        <dbReference type="EMBL" id="MBO8442804.1"/>
    </source>
</evidence>
<evidence type="ECO:0000256" key="6">
    <source>
        <dbReference type="ARBA" id="ARBA00013025"/>
    </source>
</evidence>